<comment type="caution">
    <text evidence="2">The sequence shown here is derived from an EMBL/GenBank/DDBJ whole genome shotgun (WGS) entry which is preliminary data.</text>
</comment>
<gene>
    <name evidence="2" type="ORF">I0C86_30750</name>
</gene>
<dbReference type="InterPro" id="IPR051922">
    <property type="entry name" value="Bact_Sporulation_Assoc"/>
</dbReference>
<dbReference type="Proteomes" id="UP000638560">
    <property type="component" value="Unassembled WGS sequence"/>
</dbReference>
<dbReference type="Gene3D" id="3.40.50.12090">
    <property type="match status" value="1"/>
</dbReference>
<dbReference type="EMBL" id="JADPUN010000264">
    <property type="protein sequence ID" value="MBF9133311.1"/>
    <property type="molecule type" value="Genomic_DNA"/>
</dbReference>
<sequence length="677" mass="70017">MPPRFIHRPLALASVVALGATTAIAGTTAVQASPAGTGNTLTSSNGSTSITFSNGSKLTLDSPDDPTITTMTGAAWSPDGSRAIFATENGRIATVRHNEGWNYWWMSGQDSVQRRDPSYRGDGIGVLWAAKQAGLPWRLEVQPSSGGYTAVPISPEDGRHYLAPDSGPGSLFVYQTQADSGGVPTGTPDVGVFDPNSDSGFQTILSNASNPAMAPNGKKVAFIRSDGTRNQVWVANIDGSNVVQVTSNAAAHDNPVWSPDGTTIAFTQGSGVATAPANGSGAATPTTVPNLSGVPSYQPRRTDKVVRLSGQNRYTTAAAVSQSHWATASNASDPRPTAEGVVLSRSDLFADALGGAALAAAKQGPLLMTHPNGLDVTTRTEIQRILAPGKTVYLLGSPGAISTTVENQVEALGYVVKRLAGQNRYTTSLEIAKEINPEPTWVFAATGANFPDALAAGAAAGSFNTPGSDQAAVVILTKDYVLDPATETYLNGLNERSVVVGVGLQGKTATAAYNPIEIYGTNRYETALFTAWGFFGGTAYAGIATGADWPDALAGGALMATINGPVLLTRGGASTLSFEPELFLDEHSGSLHTGLIFGSAGVVATGQQTGVGTWISGPGGYTQLQNRTDIGINGTGAASIAARNQGARTAAAQPTERRTPEQIRAALADLRERLDDR</sequence>
<keyword evidence="3" id="KW-1185">Reference proteome</keyword>
<dbReference type="SUPFAM" id="SSF69304">
    <property type="entry name" value="Tricorn protease N-terminal domain"/>
    <property type="match status" value="1"/>
</dbReference>
<evidence type="ECO:0000313" key="2">
    <source>
        <dbReference type="EMBL" id="MBF9133311.1"/>
    </source>
</evidence>
<dbReference type="Pfam" id="PF04122">
    <property type="entry name" value="CW_binding_2"/>
    <property type="match status" value="3"/>
</dbReference>
<name>A0ABS0H4C6_9ACTN</name>
<feature type="signal peptide" evidence="1">
    <location>
        <begin position="1"/>
        <end position="25"/>
    </location>
</feature>
<dbReference type="InterPro" id="IPR007253">
    <property type="entry name" value="Cell_wall-bd_2"/>
</dbReference>
<feature type="chain" id="PRO_5045441702" evidence="1">
    <location>
        <begin position="26"/>
        <end position="677"/>
    </location>
</feature>
<protein>
    <submittedName>
        <fullName evidence="2">Cell wall-binding repeat-containing protein</fullName>
    </submittedName>
</protein>
<dbReference type="Gene3D" id="2.120.10.30">
    <property type="entry name" value="TolB, C-terminal domain"/>
    <property type="match status" value="1"/>
</dbReference>
<dbReference type="InterPro" id="IPR011042">
    <property type="entry name" value="6-blade_b-propeller_TolB-like"/>
</dbReference>
<accession>A0ABS0H4C6</accession>
<dbReference type="RefSeq" id="WP_196204819.1">
    <property type="nucleotide sequence ID" value="NZ_JADPUN010000264.1"/>
</dbReference>
<organism evidence="2 3">
    <name type="scientific">Plantactinospora alkalitolerans</name>
    <dbReference type="NCBI Taxonomy" id="2789879"/>
    <lineage>
        <taxon>Bacteria</taxon>
        <taxon>Bacillati</taxon>
        <taxon>Actinomycetota</taxon>
        <taxon>Actinomycetes</taxon>
        <taxon>Micromonosporales</taxon>
        <taxon>Micromonosporaceae</taxon>
        <taxon>Plantactinospora</taxon>
    </lineage>
</organism>
<dbReference type="Pfam" id="PF07676">
    <property type="entry name" value="PD40"/>
    <property type="match status" value="2"/>
</dbReference>
<evidence type="ECO:0000256" key="1">
    <source>
        <dbReference type="SAM" id="SignalP"/>
    </source>
</evidence>
<evidence type="ECO:0000313" key="3">
    <source>
        <dbReference type="Proteomes" id="UP000638560"/>
    </source>
</evidence>
<dbReference type="PANTHER" id="PTHR30032:SF8">
    <property type="entry name" value="GERMINATION-SPECIFIC N-ACETYLMURAMOYL-L-ALANINE AMIDASE"/>
    <property type="match status" value="1"/>
</dbReference>
<dbReference type="InterPro" id="IPR011659">
    <property type="entry name" value="WD40"/>
</dbReference>
<dbReference type="PANTHER" id="PTHR30032">
    <property type="entry name" value="N-ACETYLMURAMOYL-L-ALANINE AMIDASE-RELATED"/>
    <property type="match status" value="1"/>
</dbReference>
<keyword evidence="1" id="KW-0732">Signal</keyword>
<proteinExistence type="predicted"/>
<reference evidence="2 3" key="1">
    <citation type="submission" date="2020-11" db="EMBL/GenBank/DDBJ databases">
        <title>A novel isolate from a Black sea contaminated sediment with potential to produce alkanes: Plantactinospora alkalitolerans sp. nov.</title>
        <authorList>
            <person name="Carro L."/>
            <person name="Veyisoglu A."/>
            <person name="Guven K."/>
            <person name="Schumann P."/>
            <person name="Klenk H.-P."/>
            <person name="Sahin N."/>
        </authorList>
    </citation>
    <scope>NUCLEOTIDE SEQUENCE [LARGE SCALE GENOMIC DNA]</scope>
    <source>
        <strain evidence="2 3">S1510</strain>
    </source>
</reference>